<keyword evidence="1" id="KW-0863">Zinc-finger</keyword>
<dbReference type="InterPro" id="IPR008042">
    <property type="entry name" value="Retrotrans_Pao"/>
</dbReference>
<dbReference type="InterPro" id="IPR043502">
    <property type="entry name" value="DNA/RNA_pol_sf"/>
</dbReference>
<dbReference type="Pfam" id="PF00078">
    <property type="entry name" value="RVT_1"/>
    <property type="match status" value="1"/>
</dbReference>
<dbReference type="PROSITE" id="PS50994">
    <property type="entry name" value="INTEGRASE"/>
    <property type="match status" value="1"/>
</dbReference>
<dbReference type="GO" id="GO:0003676">
    <property type="term" value="F:nucleic acid binding"/>
    <property type="evidence" value="ECO:0007669"/>
    <property type="project" value="InterPro"/>
</dbReference>
<dbReference type="Gene3D" id="1.10.340.70">
    <property type="match status" value="1"/>
</dbReference>
<dbReference type="InterPro" id="IPR001878">
    <property type="entry name" value="Znf_CCHC"/>
</dbReference>
<evidence type="ECO:0000313" key="4">
    <source>
        <dbReference type="EMBL" id="JAI59444.1"/>
    </source>
</evidence>
<dbReference type="PROSITE" id="PS50158">
    <property type="entry name" value="ZF_CCHC"/>
    <property type="match status" value="1"/>
</dbReference>
<evidence type="ECO:0000259" key="3">
    <source>
        <dbReference type="PROSITE" id="PS50994"/>
    </source>
</evidence>
<evidence type="ECO:0000259" key="2">
    <source>
        <dbReference type="PROSITE" id="PS50158"/>
    </source>
</evidence>
<dbReference type="PANTHER" id="PTHR47331">
    <property type="entry name" value="PHD-TYPE DOMAIN-CONTAINING PROTEIN"/>
    <property type="match status" value="1"/>
</dbReference>
<dbReference type="InterPro" id="IPR043128">
    <property type="entry name" value="Rev_trsase/Diguanyl_cyclase"/>
</dbReference>
<dbReference type="InterPro" id="IPR000477">
    <property type="entry name" value="RT_dom"/>
</dbReference>
<keyword evidence="1" id="KW-0862">Zinc</keyword>
<feature type="domain" description="Integrase catalytic" evidence="3">
    <location>
        <begin position="1456"/>
        <end position="1645"/>
    </location>
</feature>
<dbReference type="GO" id="GO:0042575">
    <property type="term" value="C:DNA polymerase complex"/>
    <property type="evidence" value="ECO:0007669"/>
    <property type="project" value="UniProtKB-ARBA"/>
</dbReference>
<dbReference type="SUPFAM" id="SSF56672">
    <property type="entry name" value="DNA/RNA polymerases"/>
    <property type="match status" value="1"/>
</dbReference>
<organism evidence="4">
    <name type="scientific">Scylla olivacea</name>
    <name type="common">Orange mud crab</name>
    <name type="synonym">Cancer olivacea</name>
    <dbReference type="NCBI Taxonomy" id="85551"/>
    <lineage>
        <taxon>Eukaryota</taxon>
        <taxon>Metazoa</taxon>
        <taxon>Ecdysozoa</taxon>
        <taxon>Arthropoda</taxon>
        <taxon>Crustacea</taxon>
        <taxon>Multicrustacea</taxon>
        <taxon>Malacostraca</taxon>
        <taxon>Eumalacostraca</taxon>
        <taxon>Eucarida</taxon>
        <taxon>Decapoda</taxon>
        <taxon>Pleocyemata</taxon>
        <taxon>Brachyura</taxon>
        <taxon>Eubrachyura</taxon>
        <taxon>Portunoidea</taxon>
        <taxon>Portunidae</taxon>
        <taxon>Portuninae</taxon>
        <taxon>Scylla</taxon>
    </lineage>
</organism>
<dbReference type="Pfam" id="PF17921">
    <property type="entry name" value="Integrase_H2C2"/>
    <property type="match status" value="1"/>
</dbReference>
<dbReference type="Pfam" id="PF18701">
    <property type="entry name" value="DUF5641"/>
    <property type="match status" value="1"/>
</dbReference>
<accession>A0A0P4W1E2</accession>
<dbReference type="Gene3D" id="3.30.70.270">
    <property type="match status" value="1"/>
</dbReference>
<dbReference type="InterPro" id="IPR001584">
    <property type="entry name" value="Integrase_cat-core"/>
</dbReference>
<dbReference type="PANTHER" id="PTHR47331:SF5">
    <property type="entry name" value="RIBONUCLEASE H"/>
    <property type="match status" value="1"/>
</dbReference>
<dbReference type="GO" id="GO:0071897">
    <property type="term" value="P:DNA biosynthetic process"/>
    <property type="evidence" value="ECO:0007669"/>
    <property type="project" value="UniProtKB-ARBA"/>
</dbReference>
<dbReference type="InterPro" id="IPR012337">
    <property type="entry name" value="RNaseH-like_sf"/>
</dbReference>
<sequence length="1773" mass="202934">MPKTEDLERRRRLRGTARGKLTRKCNLLSEQVKQGKPSSIIEDYYEEVKDAFRELERRHEDVMDALCESDQEEEDFNGKLKNEEQYIVQAELLKTGACETLLQLCKKEKETALTDSATKVKVKPIEPPKFEGDIRQYQTFRSNYDKIMTVNYGENAFALKQCLSGEALSVVHGVDDDYKEMFRRLDQRYADPVRLTDTVINQLQELKPIAEGNTGKFVETVEVIEKCWTDMSKNNLEVQMSTVIVISLIEKILPPQQKREWTKIYQNLSNKVNAFPELLKYLKEEKNVLDYIDKDVRKRSHNSKATVHSVEVKEDDSQIMRTLQKLQLQQAEHQANMESIMQKFTQTLSSGGSQVGRHRQNYGNPNFCWYHNSDSHTISRCNTFHNLEPSNKMEVLRKNHVCFHCLAMGHSSKDCQEKRSCYMKLGNGNVCGKPHHPRLHYLLYQNDINIHTNKSDGCTLLMIGQVNCKDDSLVTLFDPGSTSSLVTHRKARDLGLCGTPYNITMTTVGNVSDTVFTKMYKMPLVDETGKQYLIQCVGMDEITSEVNPVPMDIILSQLGVSQSMHIFRPHGRVDLLIGADSCDIIPTTVKTVGKLQLMKGPFGYCVRGSHPELKNEYTEHYVAQVNHMSLTSNTFEIQGEICRTFKEDIDNLFAMDHLGTNCRPKCTNCINCKDCNRETHITVKEEEEMKLILSGLEYQEKEKTWTVHYPWIKDPHHLPNNFGVALMKLKGTEKRLKKLGSRSTENYKVQIDDMLKRGVARKLNREELNWYKGPVHYLSHHEVLKQSSASTPTRIVFNASASYNGHVLNNYWAKGPNVMNSLFGLLLRFREGSIAFVGDIAKMFNSIRLSEFDSHVHRFLWRDFEDRAPDHYALTAVPFGDICSPAIAILAMRQTAEKCKEEFPEAANVIVQDSYMDDIIHSMNDTEKASQIIKDVELILNRGNFHMKEWIISGKTQVGNDVDLSGIPGEKVLGLVWNPVEDEISFKMKMKSTCKQTCSVEVKSNSDEPQNPLTKRKALSYISTIFDPMGFVTPVTLRGKLLMRQIIEYIDENGRKLDWDDPLPEEFIGKWYKFCHDMHELGTIKLPRCICNAELVEPTLILFNDASTLAYSACAYARWRVGKDKYQSKLLAAKSRLAPIKTQTIPRLELSSAVLSVRLRNTIMNETNIRFDHVHHFTDSEIVLSQITKHNIKAGTYVANRIVEIKESSLSNEWHWISTEVNIADLMTRSSKFVDMGPTSCWQCGPTFLELPFSQWPMKSISPTPEIKSIINTAEVNNWHINDCNMFDIDRFNSYRKIIGVTARVLNALHARSFKGILASPTVDQLKQAEILWIKRAQISLTDNWEKRFKRLGPFCKDGIIYVGSRIAAWLKNNYNNEAFILLPTKHRLTEVCIKDIHDKDHGGIESTLCKLQAKFWIPQARKLIKSVKSRCVTCRRLEKQVIGQSMGPVPEERLKPSPPFYHSALDLFGPLMIKDTVKGRCKKKVYGVVVNCLSTRASYVDLVEGYDTDSLITTLRRFTAIRGFPHSMYSDHGSQLKLASKEVCFLTQDQEKLSQFSREGGMEWKFTKSADAPWENGCSEAMVKLVKRVMTRVIGDSTLTFGELQSAMFEIANMLNERPIGMKNGSDCTKGSYLCPNDLILGRASVHTPEGVFDSSTNTRTRQRFINAIVKSFWKKWMMHYFSTLIVQQKWHCEKRNLRVGDIVLVQDSNNLKGHWKLAEVCQVLPSSDGKVRDVQIRYKLQSGNSMYKGHQDIKVNRSVHKLVLILPIEEQ</sequence>
<dbReference type="InterPro" id="IPR036397">
    <property type="entry name" value="RNaseH_sf"/>
</dbReference>
<dbReference type="Gene3D" id="3.30.420.10">
    <property type="entry name" value="Ribonuclease H-like superfamily/Ribonuclease H"/>
    <property type="match status" value="1"/>
</dbReference>
<dbReference type="SUPFAM" id="SSF53098">
    <property type="entry name" value="Ribonuclease H-like"/>
    <property type="match status" value="1"/>
</dbReference>
<dbReference type="GO" id="GO:0008270">
    <property type="term" value="F:zinc ion binding"/>
    <property type="evidence" value="ECO:0007669"/>
    <property type="project" value="UniProtKB-KW"/>
</dbReference>
<dbReference type="InterPro" id="IPR040676">
    <property type="entry name" value="DUF5641"/>
</dbReference>
<proteinExistence type="predicted"/>
<name>A0A0P4W1E2_SCYOL</name>
<dbReference type="EMBL" id="GDRN01095889">
    <property type="protein sequence ID" value="JAI59443.1"/>
    <property type="molecule type" value="Transcribed_RNA"/>
</dbReference>
<keyword evidence="1" id="KW-0479">Metal-binding</keyword>
<protein>
    <submittedName>
        <fullName evidence="4">Uncharacterized protein</fullName>
    </submittedName>
</protein>
<reference evidence="4" key="1">
    <citation type="submission" date="2015-09" db="EMBL/GenBank/DDBJ databases">
        <title>Scylla olivacea transcriptome.</title>
        <authorList>
            <person name="Ikhwanuddin M."/>
        </authorList>
    </citation>
    <scope>NUCLEOTIDE SEQUENCE</scope>
</reference>
<dbReference type="InterPro" id="IPR008737">
    <property type="entry name" value="DUF1758"/>
</dbReference>
<dbReference type="Pfam" id="PF05585">
    <property type="entry name" value="DUF1758"/>
    <property type="match status" value="1"/>
</dbReference>
<evidence type="ECO:0000256" key="1">
    <source>
        <dbReference type="PROSITE-ProRule" id="PRU00047"/>
    </source>
</evidence>
<dbReference type="InterPro" id="IPR005312">
    <property type="entry name" value="DUF1759"/>
</dbReference>
<dbReference type="Gene3D" id="3.10.10.10">
    <property type="entry name" value="HIV Type 1 Reverse Transcriptase, subunit A, domain 1"/>
    <property type="match status" value="1"/>
</dbReference>
<dbReference type="Pfam" id="PF03564">
    <property type="entry name" value="DUF1759"/>
    <property type="match status" value="1"/>
</dbReference>
<dbReference type="GO" id="GO:0015074">
    <property type="term" value="P:DNA integration"/>
    <property type="evidence" value="ECO:0007669"/>
    <property type="project" value="InterPro"/>
</dbReference>
<dbReference type="EMBL" id="GDRN01095887">
    <property type="protein sequence ID" value="JAI59444.1"/>
    <property type="molecule type" value="Transcribed_RNA"/>
</dbReference>
<dbReference type="InterPro" id="IPR041588">
    <property type="entry name" value="Integrase_H2C2"/>
</dbReference>
<dbReference type="EMBL" id="GDRN01095891">
    <property type="protein sequence ID" value="JAI59442.1"/>
    <property type="molecule type" value="Transcribed_RNA"/>
</dbReference>
<dbReference type="Pfam" id="PF05380">
    <property type="entry name" value="Peptidase_A17"/>
    <property type="match status" value="1"/>
</dbReference>
<feature type="domain" description="CCHC-type" evidence="2">
    <location>
        <begin position="402"/>
        <end position="417"/>
    </location>
</feature>